<comment type="caution">
    <text evidence="1">The sequence shown here is derived from an EMBL/GenBank/DDBJ whole genome shotgun (WGS) entry which is preliminary data.</text>
</comment>
<protein>
    <submittedName>
        <fullName evidence="1">Uncharacterized protein</fullName>
    </submittedName>
</protein>
<evidence type="ECO:0000313" key="1">
    <source>
        <dbReference type="EMBL" id="KAJ7023459.1"/>
    </source>
</evidence>
<organism evidence="1 2">
    <name type="scientific">Mycena alexandri</name>
    <dbReference type="NCBI Taxonomy" id="1745969"/>
    <lineage>
        <taxon>Eukaryota</taxon>
        <taxon>Fungi</taxon>
        <taxon>Dikarya</taxon>
        <taxon>Basidiomycota</taxon>
        <taxon>Agaricomycotina</taxon>
        <taxon>Agaricomycetes</taxon>
        <taxon>Agaricomycetidae</taxon>
        <taxon>Agaricales</taxon>
        <taxon>Marasmiineae</taxon>
        <taxon>Mycenaceae</taxon>
        <taxon>Mycena</taxon>
    </lineage>
</organism>
<gene>
    <name evidence="1" type="ORF">C8F04DRAFT_1193458</name>
</gene>
<dbReference type="Proteomes" id="UP001218188">
    <property type="component" value="Unassembled WGS sequence"/>
</dbReference>
<name>A0AAD6S9K7_9AGAR</name>
<dbReference type="AlphaFoldDB" id="A0AAD6S9K7"/>
<keyword evidence="2" id="KW-1185">Reference proteome</keyword>
<evidence type="ECO:0000313" key="2">
    <source>
        <dbReference type="Proteomes" id="UP001218188"/>
    </source>
</evidence>
<sequence length="270" mass="30581">MSVISREETNRLCGPLYRPDHTTNVRHRAILRKCFELYSPEYLAEVFNNDFTHLRLVMGTAYMFSQFGKINQNYTRGGRAVRNETDPPNLEGREALKAYAECFDQHFMKQGKTYTIRGRGNKPVLQAGEQAWHNFIIAFWAARGTRYRRPGWALQLLPGFEMVRVAPAPVAPTPPRRAVLPRPPAPPFTPLRRAPFPAMLSPPSSPRLPRVVIDLSHIDDGPAPAPVHRAPKRKLSRVIDISDDEEASRPQKKAKKAAKAFWGPVIDLTI</sequence>
<proteinExistence type="predicted"/>
<dbReference type="EMBL" id="JARJCM010000188">
    <property type="protein sequence ID" value="KAJ7023459.1"/>
    <property type="molecule type" value="Genomic_DNA"/>
</dbReference>
<reference evidence="1" key="1">
    <citation type="submission" date="2023-03" db="EMBL/GenBank/DDBJ databases">
        <title>Massive genome expansion in bonnet fungi (Mycena s.s.) driven by repeated elements and novel gene families across ecological guilds.</title>
        <authorList>
            <consortium name="Lawrence Berkeley National Laboratory"/>
            <person name="Harder C.B."/>
            <person name="Miyauchi S."/>
            <person name="Viragh M."/>
            <person name="Kuo A."/>
            <person name="Thoen E."/>
            <person name="Andreopoulos B."/>
            <person name="Lu D."/>
            <person name="Skrede I."/>
            <person name="Drula E."/>
            <person name="Henrissat B."/>
            <person name="Morin E."/>
            <person name="Kohler A."/>
            <person name="Barry K."/>
            <person name="LaButti K."/>
            <person name="Morin E."/>
            <person name="Salamov A."/>
            <person name="Lipzen A."/>
            <person name="Mereny Z."/>
            <person name="Hegedus B."/>
            <person name="Baldrian P."/>
            <person name="Stursova M."/>
            <person name="Weitz H."/>
            <person name="Taylor A."/>
            <person name="Grigoriev I.V."/>
            <person name="Nagy L.G."/>
            <person name="Martin F."/>
            <person name="Kauserud H."/>
        </authorList>
    </citation>
    <scope>NUCLEOTIDE SEQUENCE</scope>
    <source>
        <strain evidence="1">CBHHK200</strain>
    </source>
</reference>
<accession>A0AAD6S9K7</accession>